<dbReference type="InterPro" id="IPR024654">
    <property type="entry name" value="Calcineurin-like_PHP_lpxH"/>
</dbReference>
<dbReference type="InterPro" id="IPR050126">
    <property type="entry name" value="Ap4A_hydrolase"/>
</dbReference>
<proteinExistence type="inferred from homology"/>
<dbReference type="AlphaFoldDB" id="A0A9X3WWI2"/>
<evidence type="ECO:0000313" key="4">
    <source>
        <dbReference type="Proteomes" id="UP001151081"/>
    </source>
</evidence>
<dbReference type="RefSeq" id="WP_272417999.1">
    <property type="nucleotide sequence ID" value="NZ_JAGTJJ010000001.1"/>
</dbReference>
<dbReference type="PANTHER" id="PTHR42850">
    <property type="entry name" value="METALLOPHOSPHOESTERASE"/>
    <property type="match status" value="1"/>
</dbReference>
<reference evidence="3 4" key="1">
    <citation type="submission" date="2021-04" db="EMBL/GenBank/DDBJ databases">
        <title>Genome analysis of Polyangium sp.</title>
        <authorList>
            <person name="Li Y."/>
            <person name="Wang J."/>
        </authorList>
    </citation>
    <scope>NUCLEOTIDE SEQUENCE [LARGE SCALE GENOMIC DNA]</scope>
    <source>
        <strain evidence="3 4">SDU14</strain>
    </source>
</reference>
<protein>
    <submittedName>
        <fullName evidence="3">Metallophosphoesterase family protein</fullName>
    </submittedName>
</protein>
<dbReference type="Pfam" id="PF12850">
    <property type="entry name" value="Metallophos_2"/>
    <property type="match status" value="1"/>
</dbReference>
<gene>
    <name evidence="3" type="ORF">KEG57_03590</name>
</gene>
<accession>A0A9X3WWI2</accession>
<dbReference type="Proteomes" id="UP001151081">
    <property type="component" value="Unassembled WGS sequence"/>
</dbReference>
<dbReference type="SUPFAM" id="SSF56300">
    <property type="entry name" value="Metallo-dependent phosphatases"/>
    <property type="match status" value="1"/>
</dbReference>
<dbReference type="GO" id="GO:0005737">
    <property type="term" value="C:cytoplasm"/>
    <property type="evidence" value="ECO:0007669"/>
    <property type="project" value="TreeGrafter"/>
</dbReference>
<evidence type="ECO:0000313" key="3">
    <source>
        <dbReference type="EMBL" id="MDC3979569.1"/>
    </source>
</evidence>
<dbReference type="InterPro" id="IPR029052">
    <property type="entry name" value="Metallo-depent_PP-like"/>
</dbReference>
<evidence type="ECO:0000256" key="1">
    <source>
        <dbReference type="ARBA" id="ARBA00008950"/>
    </source>
</evidence>
<organism evidence="3 4">
    <name type="scientific">Polyangium jinanense</name>
    <dbReference type="NCBI Taxonomy" id="2829994"/>
    <lineage>
        <taxon>Bacteria</taxon>
        <taxon>Pseudomonadati</taxon>
        <taxon>Myxococcota</taxon>
        <taxon>Polyangia</taxon>
        <taxon>Polyangiales</taxon>
        <taxon>Polyangiaceae</taxon>
        <taxon>Polyangium</taxon>
    </lineage>
</organism>
<keyword evidence="4" id="KW-1185">Reference proteome</keyword>
<dbReference type="GO" id="GO:0016791">
    <property type="term" value="F:phosphatase activity"/>
    <property type="evidence" value="ECO:0007669"/>
    <property type="project" value="TreeGrafter"/>
</dbReference>
<comment type="caution">
    <text evidence="3">The sequence shown here is derived from an EMBL/GenBank/DDBJ whole genome shotgun (WGS) entry which is preliminary data.</text>
</comment>
<name>A0A9X3WWI2_9BACT</name>
<sequence>MTTLRRVGFLGDVHAEDERLARAIDVLEAEGAEALACVGDIVDGKGDLERVVDLLREHRVVTVRGNHERWFLANDMRDLPDAHGRDRVSEPARTHLASLPTMVEIPTIAGSILLCHGLGEDDMAGVSPWDPDTWLRHDPSLKRLLRTTSMRFVLNGHTHRRLVRPIEDRLFVNAGTLYRDHDPSFGLLDLEASVVRTWLFDPDLSVREIAPTPFDLAEPPPTPKRRPA</sequence>
<feature type="domain" description="Calcineurin-like phosphoesterase" evidence="2">
    <location>
        <begin position="6"/>
        <end position="191"/>
    </location>
</feature>
<dbReference type="PANTHER" id="PTHR42850:SF2">
    <property type="entry name" value="BLL5683 PROTEIN"/>
    <property type="match status" value="1"/>
</dbReference>
<evidence type="ECO:0000259" key="2">
    <source>
        <dbReference type="Pfam" id="PF12850"/>
    </source>
</evidence>
<dbReference type="EMBL" id="JAGTJJ010000001">
    <property type="protein sequence ID" value="MDC3979569.1"/>
    <property type="molecule type" value="Genomic_DNA"/>
</dbReference>
<dbReference type="Gene3D" id="3.60.21.10">
    <property type="match status" value="1"/>
</dbReference>
<comment type="similarity">
    <text evidence="1">Belongs to the metallophosphoesterase superfamily. YfcE family.</text>
</comment>